<evidence type="ECO:0000256" key="1">
    <source>
        <dbReference type="ARBA" id="ARBA00009437"/>
    </source>
</evidence>
<accession>A0ABT7KP36</accession>
<evidence type="ECO:0000256" key="4">
    <source>
        <dbReference type="ARBA" id="ARBA00023163"/>
    </source>
</evidence>
<dbReference type="SUPFAM" id="SSF53850">
    <property type="entry name" value="Periplasmic binding protein-like II"/>
    <property type="match status" value="1"/>
</dbReference>
<comment type="caution">
    <text evidence="6">The sequence shown here is derived from an EMBL/GenBank/DDBJ whole genome shotgun (WGS) entry which is preliminary data.</text>
</comment>
<keyword evidence="7" id="KW-1185">Reference proteome</keyword>
<proteinExistence type="inferred from homology"/>
<dbReference type="InterPro" id="IPR005119">
    <property type="entry name" value="LysR_subst-bd"/>
</dbReference>
<reference evidence="6" key="1">
    <citation type="submission" date="2023-06" db="EMBL/GenBank/DDBJ databases">
        <title>Phylogenetic Diversity of Rhizobium strains.</title>
        <authorList>
            <person name="Moura F.T."/>
            <person name="Helene L.C.F."/>
            <person name="Hungria M."/>
        </authorList>
    </citation>
    <scope>NUCLEOTIDE SEQUENCE</scope>
    <source>
        <strain evidence="6">CCGE524</strain>
    </source>
</reference>
<organism evidence="6 7">
    <name type="scientific">Rhizobium calliandrae</name>
    <dbReference type="NCBI Taxonomy" id="1312182"/>
    <lineage>
        <taxon>Bacteria</taxon>
        <taxon>Pseudomonadati</taxon>
        <taxon>Pseudomonadota</taxon>
        <taxon>Alphaproteobacteria</taxon>
        <taxon>Hyphomicrobiales</taxon>
        <taxon>Rhizobiaceae</taxon>
        <taxon>Rhizobium/Agrobacterium group</taxon>
        <taxon>Rhizobium</taxon>
    </lineage>
</organism>
<evidence type="ECO:0000256" key="2">
    <source>
        <dbReference type="ARBA" id="ARBA00023015"/>
    </source>
</evidence>
<protein>
    <submittedName>
        <fullName evidence="6">LysR substrate-binding domain-containing protein</fullName>
    </submittedName>
</protein>
<dbReference type="PANTHER" id="PTHR30346">
    <property type="entry name" value="TRANSCRIPTIONAL DUAL REGULATOR HCAR-RELATED"/>
    <property type="match status" value="1"/>
</dbReference>
<dbReference type="Pfam" id="PF03466">
    <property type="entry name" value="LysR_substrate"/>
    <property type="match status" value="1"/>
</dbReference>
<evidence type="ECO:0000313" key="6">
    <source>
        <dbReference type="EMBL" id="MDL2410376.1"/>
    </source>
</evidence>
<name>A0ABT7KP36_9HYPH</name>
<evidence type="ECO:0000259" key="5">
    <source>
        <dbReference type="Pfam" id="PF03466"/>
    </source>
</evidence>
<evidence type="ECO:0000256" key="3">
    <source>
        <dbReference type="ARBA" id="ARBA00023125"/>
    </source>
</evidence>
<sequence>MRVGILASLTTGFLHCVLRRLRETQPSLQILLREGTSLEMLHALATGELDISFVTGQYDIRGYRSRILWNETIYLVIPTGHPLARQEVVTWEELREKVSS</sequence>
<comment type="similarity">
    <text evidence="1">Belongs to the LysR transcriptional regulatory family.</text>
</comment>
<dbReference type="EMBL" id="JARFYN010000079">
    <property type="protein sequence ID" value="MDL2410376.1"/>
    <property type="molecule type" value="Genomic_DNA"/>
</dbReference>
<evidence type="ECO:0000313" key="7">
    <source>
        <dbReference type="Proteomes" id="UP001172630"/>
    </source>
</evidence>
<keyword evidence="2" id="KW-0805">Transcription regulation</keyword>
<dbReference type="Proteomes" id="UP001172630">
    <property type="component" value="Unassembled WGS sequence"/>
</dbReference>
<keyword evidence="4" id="KW-0804">Transcription</keyword>
<keyword evidence="3" id="KW-0238">DNA-binding</keyword>
<gene>
    <name evidence="6" type="ORF">PY650_33230</name>
</gene>
<dbReference type="Gene3D" id="3.40.190.10">
    <property type="entry name" value="Periplasmic binding protein-like II"/>
    <property type="match status" value="2"/>
</dbReference>
<dbReference type="PANTHER" id="PTHR30346:SF0">
    <property type="entry name" value="HCA OPERON TRANSCRIPTIONAL ACTIVATOR HCAR"/>
    <property type="match status" value="1"/>
</dbReference>
<feature type="domain" description="LysR substrate-binding" evidence="5">
    <location>
        <begin position="2"/>
        <end position="96"/>
    </location>
</feature>
<dbReference type="RefSeq" id="WP_285884242.1">
    <property type="nucleotide sequence ID" value="NZ_JARFYN010000079.1"/>
</dbReference>